<accession>B6W2X5</accession>
<name>B6W2X5_9BACT</name>
<dbReference type="EMBL" id="ABWZ01000075">
    <property type="protein sequence ID" value="EEB23772.1"/>
    <property type="molecule type" value="Genomic_DNA"/>
</dbReference>
<dbReference type="AlphaFoldDB" id="B6W2X5"/>
<dbReference type="Proteomes" id="UP000004849">
    <property type="component" value="Unassembled WGS sequence"/>
</dbReference>
<organism evidence="1 2">
    <name type="scientific">Phocaeicola dorei DSM 17855</name>
    <dbReference type="NCBI Taxonomy" id="483217"/>
    <lineage>
        <taxon>Bacteria</taxon>
        <taxon>Pseudomonadati</taxon>
        <taxon>Bacteroidota</taxon>
        <taxon>Bacteroidia</taxon>
        <taxon>Bacteroidales</taxon>
        <taxon>Bacteroidaceae</taxon>
        <taxon>Phocaeicola</taxon>
    </lineage>
</organism>
<evidence type="ECO:0000313" key="2">
    <source>
        <dbReference type="Proteomes" id="UP000004849"/>
    </source>
</evidence>
<reference evidence="1 2" key="2">
    <citation type="submission" date="2008-10" db="EMBL/GenBank/DDBJ databases">
        <authorList>
            <person name="Fulton L."/>
            <person name="Clifton S."/>
            <person name="Fulton B."/>
            <person name="Xu J."/>
            <person name="Minx P."/>
            <person name="Pepin K.H."/>
            <person name="Johnson M."/>
            <person name="Thiruvilangam P."/>
            <person name="Bhonagiri V."/>
            <person name="Nash W.E."/>
            <person name="Mardis E.R."/>
            <person name="Wilson R.K."/>
        </authorList>
    </citation>
    <scope>NUCLEOTIDE SEQUENCE [LARGE SCALE GENOMIC DNA]</scope>
    <source>
        <strain evidence="1 2">DSM 17855</strain>
    </source>
</reference>
<gene>
    <name evidence="1" type="ORF">BACDOR_04228</name>
</gene>
<evidence type="ECO:0000313" key="1">
    <source>
        <dbReference type="EMBL" id="EEB23772.1"/>
    </source>
</evidence>
<reference evidence="1 2" key="1">
    <citation type="submission" date="2008-10" db="EMBL/GenBank/DDBJ databases">
        <title>Draft genome sequence of Bacteroides dorei (DSM 17855).</title>
        <authorList>
            <person name="Sudarsanam P."/>
            <person name="Ley R."/>
            <person name="Guruge J."/>
            <person name="Turnbaugh P.J."/>
            <person name="Mahowald M."/>
            <person name="Liep D."/>
            <person name="Gordon J."/>
        </authorList>
    </citation>
    <scope>NUCLEOTIDE SEQUENCE [LARGE SCALE GENOMIC DNA]</scope>
    <source>
        <strain evidence="1 2">DSM 17855</strain>
    </source>
</reference>
<protein>
    <submittedName>
        <fullName evidence="1">Uncharacterized protein</fullName>
    </submittedName>
</protein>
<dbReference type="HOGENOM" id="CLU_3180036_0_0_10"/>
<proteinExistence type="predicted"/>
<sequence>MILRTKHRIFWFLFYATKAIKAVKQCSDTDCHTNKQEWKNERSDKF</sequence>